<accession>A0A2W0CA05</accession>
<sequence>MKYGAPITDVTIPAGTSRGIMRIRPTISPRTISMAPITAAMGRRHWFCVPTSVRAICGASRPMNPMAPTADTEAPARQTESKSNHNRSRRTRSPSEMLIASPTSKIFSFLALPMAIVSIRRRSGASGRNCSQPLPQRLPDIQSSAMLTLVG</sequence>
<protein>
    <submittedName>
        <fullName evidence="2">Uncharacterized protein</fullName>
    </submittedName>
</protein>
<organism evidence="2 3">
    <name type="scientific">Paenibacillus illinoisensis</name>
    <dbReference type="NCBI Taxonomy" id="59845"/>
    <lineage>
        <taxon>Bacteria</taxon>
        <taxon>Bacillati</taxon>
        <taxon>Bacillota</taxon>
        <taxon>Bacilli</taxon>
        <taxon>Bacillales</taxon>
        <taxon>Paenibacillaceae</taxon>
        <taxon>Paenibacillus</taxon>
    </lineage>
</organism>
<gene>
    <name evidence="2" type="ORF">PIL02S_06779</name>
</gene>
<dbReference type="AlphaFoldDB" id="A0A2W0CA05"/>
<evidence type="ECO:0000256" key="1">
    <source>
        <dbReference type="SAM" id="MobiDB-lite"/>
    </source>
</evidence>
<evidence type="ECO:0000313" key="3">
    <source>
        <dbReference type="Proteomes" id="UP000247459"/>
    </source>
</evidence>
<comment type="caution">
    <text evidence="2">The sequence shown here is derived from an EMBL/GenBank/DDBJ whole genome shotgun (WGS) entry which is preliminary data.</text>
</comment>
<name>A0A2W0CA05_9BACL</name>
<dbReference type="Proteomes" id="UP000247459">
    <property type="component" value="Unassembled WGS sequence"/>
</dbReference>
<feature type="region of interest" description="Disordered" evidence="1">
    <location>
        <begin position="64"/>
        <end position="96"/>
    </location>
</feature>
<proteinExistence type="predicted"/>
<dbReference type="EMBL" id="PRLG01000039">
    <property type="protein sequence ID" value="PYY25185.1"/>
    <property type="molecule type" value="Genomic_DNA"/>
</dbReference>
<reference evidence="2 3" key="1">
    <citation type="submission" date="2018-01" db="EMBL/GenBank/DDBJ databases">
        <title>Genome sequence of the PGP bacterium Paenibacillus illinoisensis E3.</title>
        <authorList>
            <person name="Rolli E."/>
            <person name="Marasco R."/>
            <person name="Bessem C."/>
            <person name="Michoud G."/>
            <person name="Gaiarsa S."/>
            <person name="Borin S."/>
            <person name="Daffonchio D."/>
        </authorList>
    </citation>
    <scope>NUCLEOTIDE SEQUENCE [LARGE SCALE GENOMIC DNA]</scope>
    <source>
        <strain evidence="2 3">E3</strain>
    </source>
</reference>
<evidence type="ECO:0000313" key="2">
    <source>
        <dbReference type="EMBL" id="PYY25185.1"/>
    </source>
</evidence>